<dbReference type="STRING" id="1121298.SAMN05444401_1599"/>
<reference evidence="3 4" key="1">
    <citation type="submission" date="2016-11" db="EMBL/GenBank/DDBJ databases">
        <authorList>
            <person name="Jaros S."/>
            <person name="Januszkiewicz K."/>
            <person name="Wedrychowicz H."/>
        </authorList>
    </citation>
    <scope>NUCLEOTIDE SEQUENCE [LARGE SCALE GENOMIC DNA]</scope>
    <source>
        <strain evidence="3 4">DSM 21864</strain>
    </source>
</reference>
<feature type="region of interest" description="Disordered" evidence="1">
    <location>
        <begin position="1"/>
        <end position="50"/>
    </location>
</feature>
<dbReference type="EMBL" id="FQZO01000002">
    <property type="protein sequence ID" value="SHI85808.1"/>
    <property type="molecule type" value="Genomic_DNA"/>
</dbReference>
<dbReference type="Gene3D" id="1.10.10.1100">
    <property type="entry name" value="BFD-like [2Fe-2S]-binding domain"/>
    <property type="match status" value="1"/>
</dbReference>
<dbReference type="AlphaFoldDB" id="A0A1M6EKK2"/>
<keyword evidence="4" id="KW-1185">Reference proteome</keyword>
<organism evidence="3 4">
    <name type="scientific">Clostridium amylolyticum</name>
    <dbReference type="NCBI Taxonomy" id="1121298"/>
    <lineage>
        <taxon>Bacteria</taxon>
        <taxon>Bacillati</taxon>
        <taxon>Bacillota</taxon>
        <taxon>Clostridia</taxon>
        <taxon>Eubacteriales</taxon>
        <taxon>Clostridiaceae</taxon>
        <taxon>Clostridium</taxon>
    </lineage>
</organism>
<proteinExistence type="predicted"/>
<protein>
    <submittedName>
        <fullName evidence="3">BFD-like [2Fe-2S] binding domain-containing protein</fullName>
    </submittedName>
</protein>
<evidence type="ECO:0000313" key="4">
    <source>
        <dbReference type="Proteomes" id="UP000184080"/>
    </source>
</evidence>
<sequence length="118" mass="13378">MENNFNEKYDQAQDKANKEILDKSKKEMEKQESSKSNKKDEEESEEDKQRRLQELVLDKHTKVCLCKAIPRLKIKEAIANGADTVEKVQKATGAGSGGCGGRRCTPKIQELLEKQLNQ</sequence>
<name>A0A1M6EKK2_9CLOT</name>
<dbReference type="Pfam" id="PF04324">
    <property type="entry name" value="Fer2_BFD"/>
    <property type="match status" value="1"/>
</dbReference>
<gene>
    <name evidence="3" type="ORF">SAMN05444401_1599</name>
</gene>
<dbReference type="InterPro" id="IPR007419">
    <property type="entry name" value="BFD-like_2Fe2S-bd_dom"/>
</dbReference>
<dbReference type="InterPro" id="IPR041854">
    <property type="entry name" value="BFD-like_2Fe2S-bd_dom_sf"/>
</dbReference>
<feature type="domain" description="BFD-like [2Fe-2S]-binding" evidence="2">
    <location>
        <begin position="63"/>
        <end position="113"/>
    </location>
</feature>
<evidence type="ECO:0000256" key="1">
    <source>
        <dbReference type="SAM" id="MobiDB-lite"/>
    </source>
</evidence>
<dbReference type="Proteomes" id="UP000184080">
    <property type="component" value="Unassembled WGS sequence"/>
</dbReference>
<accession>A0A1M6EKK2</accession>
<evidence type="ECO:0000313" key="3">
    <source>
        <dbReference type="EMBL" id="SHI85808.1"/>
    </source>
</evidence>
<evidence type="ECO:0000259" key="2">
    <source>
        <dbReference type="Pfam" id="PF04324"/>
    </source>
</evidence>